<evidence type="ECO:0000256" key="1">
    <source>
        <dbReference type="ARBA" id="ARBA00022729"/>
    </source>
</evidence>
<dbReference type="InterPro" id="IPR005653">
    <property type="entry name" value="OstA-like_N"/>
</dbReference>
<feature type="domain" description="Organic solvent tolerance-like N-terminal" evidence="3">
    <location>
        <begin position="45"/>
        <end position="149"/>
    </location>
</feature>
<evidence type="ECO:0000259" key="3">
    <source>
        <dbReference type="Pfam" id="PF03968"/>
    </source>
</evidence>
<dbReference type="OrthoDB" id="9811926at2"/>
<feature type="chain" id="PRO_5010853338" evidence="2">
    <location>
        <begin position="23"/>
        <end position="166"/>
    </location>
</feature>
<dbReference type="PROSITE" id="PS51257">
    <property type="entry name" value="PROKAR_LIPOPROTEIN"/>
    <property type="match status" value="1"/>
</dbReference>
<keyword evidence="1 2" id="KW-0732">Signal</keyword>
<proteinExistence type="predicted"/>
<dbReference type="AlphaFoldDB" id="A0A1W6P2H1"/>
<feature type="signal peptide" evidence="2">
    <location>
        <begin position="1"/>
        <end position="22"/>
    </location>
</feature>
<dbReference type="PANTHER" id="PTHR36504">
    <property type="entry name" value="LIPOPOLYSACCHARIDE EXPORT SYSTEM PROTEIN LPTA"/>
    <property type="match status" value="1"/>
</dbReference>
<dbReference type="STRING" id="92947.BVG79_02289"/>
<gene>
    <name evidence="4" type="primary">lptA</name>
    <name evidence="4" type="ORF">BVG79_02289</name>
</gene>
<evidence type="ECO:0000313" key="5">
    <source>
        <dbReference type="Proteomes" id="UP000242447"/>
    </source>
</evidence>
<dbReference type="Proteomes" id="UP000242447">
    <property type="component" value="Chromosome"/>
</dbReference>
<dbReference type="Gene3D" id="2.60.450.10">
    <property type="entry name" value="Lipopolysaccharide (LPS) transport protein A like domain"/>
    <property type="match status" value="1"/>
</dbReference>
<dbReference type="RefSeq" id="WP_085787001.1">
    <property type="nucleotide sequence ID" value="NZ_CP019937.1"/>
</dbReference>
<dbReference type="InterPro" id="IPR052037">
    <property type="entry name" value="LPS_export_LptA"/>
</dbReference>
<protein>
    <submittedName>
        <fullName evidence="4">OstA-like protein</fullName>
    </submittedName>
</protein>
<evidence type="ECO:0000313" key="4">
    <source>
        <dbReference type="EMBL" id="ARO15629.1"/>
    </source>
</evidence>
<dbReference type="GO" id="GO:0015920">
    <property type="term" value="P:lipopolysaccharide transport"/>
    <property type="evidence" value="ECO:0007669"/>
    <property type="project" value="TreeGrafter"/>
</dbReference>
<accession>A0A1W6P2H1</accession>
<dbReference type="PANTHER" id="PTHR36504:SF1">
    <property type="entry name" value="LIPOPOLYSACCHARIDE EXPORT SYSTEM PROTEIN LPTA"/>
    <property type="match status" value="1"/>
</dbReference>
<organism evidence="4 5">
    <name type="scientific">Ketogulonicigenium robustum</name>
    <dbReference type="NCBI Taxonomy" id="92947"/>
    <lineage>
        <taxon>Bacteria</taxon>
        <taxon>Pseudomonadati</taxon>
        <taxon>Pseudomonadota</taxon>
        <taxon>Alphaproteobacteria</taxon>
        <taxon>Rhodobacterales</taxon>
        <taxon>Roseobacteraceae</taxon>
        <taxon>Ketogulonicigenium</taxon>
    </lineage>
</organism>
<name>A0A1W6P2H1_9RHOB</name>
<dbReference type="GO" id="GO:0017089">
    <property type="term" value="F:glycolipid transfer activity"/>
    <property type="evidence" value="ECO:0007669"/>
    <property type="project" value="TreeGrafter"/>
</dbReference>
<dbReference type="Pfam" id="PF03968">
    <property type="entry name" value="LptD_N"/>
    <property type="match status" value="1"/>
</dbReference>
<dbReference type="GO" id="GO:0009279">
    <property type="term" value="C:cell outer membrane"/>
    <property type="evidence" value="ECO:0007669"/>
    <property type="project" value="TreeGrafter"/>
</dbReference>
<reference evidence="4 5" key="1">
    <citation type="submission" date="2017-02" db="EMBL/GenBank/DDBJ databases">
        <title>Ketogulonicigenium robustum SPU B003 Genome sequencing and assembly.</title>
        <authorList>
            <person name="Li Y."/>
            <person name="Liu L."/>
            <person name="Wang C."/>
            <person name="Zhang M."/>
            <person name="Zhang T."/>
            <person name="Zhang Y."/>
        </authorList>
    </citation>
    <scope>NUCLEOTIDE SEQUENCE [LARGE SCALE GENOMIC DNA]</scope>
    <source>
        <strain evidence="4 5">SPU_B003</strain>
    </source>
</reference>
<dbReference type="KEGG" id="kro:BVG79_02289"/>
<dbReference type="EMBL" id="CP019937">
    <property type="protein sequence ID" value="ARO15629.1"/>
    <property type="molecule type" value="Genomic_DNA"/>
</dbReference>
<keyword evidence="5" id="KW-1185">Reference proteome</keyword>
<sequence>MTRPPSARLVALLIGFSAIACAGPMFAQTTIAMSGLQTDPAAPIEVTSDTLSVSQSDQRAVFSSNVIITQGDLRISAETAEVSYDGASGQITELQLEGGVTLTTPTEAAESETAQYIIGTSHLTMMGNVLLTQGAMVVAGDTMLTDLRAGTAQMNGNVRSSFATGQ</sequence>
<evidence type="ECO:0000256" key="2">
    <source>
        <dbReference type="SAM" id="SignalP"/>
    </source>
</evidence>
<dbReference type="GO" id="GO:0030288">
    <property type="term" value="C:outer membrane-bounded periplasmic space"/>
    <property type="evidence" value="ECO:0007669"/>
    <property type="project" value="TreeGrafter"/>
</dbReference>